<organism evidence="3 4">
    <name type="scientific">Chitinophaga dinghuensis</name>
    <dbReference type="NCBI Taxonomy" id="1539050"/>
    <lineage>
        <taxon>Bacteria</taxon>
        <taxon>Pseudomonadati</taxon>
        <taxon>Bacteroidota</taxon>
        <taxon>Chitinophagia</taxon>
        <taxon>Chitinophagales</taxon>
        <taxon>Chitinophagaceae</taxon>
        <taxon>Chitinophaga</taxon>
    </lineage>
</organism>
<dbReference type="AlphaFoldDB" id="A0A327W5A0"/>
<feature type="domain" description="DUF306" evidence="1">
    <location>
        <begin position="118"/>
        <end position="223"/>
    </location>
</feature>
<dbReference type="Gene3D" id="2.40.128.270">
    <property type="match status" value="2"/>
</dbReference>
<reference evidence="3 4" key="1">
    <citation type="submission" date="2018-06" db="EMBL/GenBank/DDBJ databases">
        <title>Genomic Encyclopedia of Archaeal and Bacterial Type Strains, Phase II (KMG-II): from individual species to whole genera.</title>
        <authorList>
            <person name="Goeker M."/>
        </authorList>
    </citation>
    <scope>NUCLEOTIDE SEQUENCE [LARGE SCALE GENOMIC DNA]</scope>
    <source>
        <strain evidence="3 4">DSM 29821</strain>
    </source>
</reference>
<sequence>MLVNLAIALSTFLFTPDQKQQAPKTQVMYVKENTVPCTGVAPMDCMQVRVENETEWSNFYSNIQGFKYVPGYQYKLLVLVTPVKNPPMDAPNVRYTLRKILMKKKVAITSTGSPFVPGKRWVLVEMNGTPINKGKIYLEFDASGNRYHGHGGCNGIGGEFTANQEAGIVSFKRGMSTLMACPDETDMRNESTFQQSLDSKTYNYRVENGRLNMYGNGKLLLSFKQSSSASNDAKPEQPDVWGFISSKKWNLMKLNNNTITDAGMFLEFDPQTGRYHGRGGCNMINGTFKHTKTTIAMGLGMSTKMACSVDAMKREAEFLKTISGKTFRFDIAEQTLNLYEKNKLVMIFGMADKDAQ</sequence>
<dbReference type="Pfam" id="PF03724">
    <property type="entry name" value="META"/>
    <property type="match status" value="2"/>
</dbReference>
<evidence type="ECO:0000259" key="2">
    <source>
        <dbReference type="Pfam" id="PF14302"/>
    </source>
</evidence>
<dbReference type="Pfam" id="PF14302">
    <property type="entry name" value="DUF4377"/>
    <property type="match status" value="1"/>
</dbReference>
<accession>A0A327W5A0</accession>
<evidence type="ECO:0000313" key="4">
    <source>
        <dbReference type="Proteomes" id="UP000249819"/>
    </source>
</evidence>
<gene>
    <name evidence="3" type="ORF">CLV59_102290</name>
</gene>
<dbReference type="PANTHER" id="PTHR35535:SF2">
    <property type="entry name" value="DUF306 DOMAIN-CONTAINING PROTEIN"/>
    <property type="match status" value="1"/>
</dbReference>
<feature type="domain" description="DUF306" evidence="1">
    <location>
        <begin position="246"/>
        <end position="344"/>
    </location>
</feature>
<name>A0A327W5A0_9BACT</name>
<comment type="caution">
    <text evidence="3">The sequence shown here is derived from an EMBL/GenBank/DDBJ whole genome shotgun (WGS) entry which is preliminary data.</text>
</comment>
<protein>
    <submittedName>
        <fullName evidence="3">Heat shock protein HslJ</fullName>
    </submittedName>
</protein>
<dbReference type="PANTHER" id="PTHR35535">
    <property type="entry name" value="HEAT SHOCK PROTEIN HSLJ"/>
    <property type="match status" value="1"/>
</dbReference>
<proteinExistence type="predicted"/>
<dbReference type="OrthoDB" id="880459at2"/>
<dbReference type="InterPro" id="IPR005184">
    <property type="entry name" value="DUF306_Meta_HslJ"/>
</dbReference>
<dbReference type="InterPro" id="IPR038670">
    <property type="entry name" value="HslJ-like_sf"/>
</dbReference>
<dbReference type="RefSeq" id="WP_111591237.1">
    <property type="nucleotide sequence ID" value="NZ_QLMA01000002.1"/>
</dbReference>
<dbReference type="InterPro" id="IPR053147">
    <property type="entry name" value="Hsp_HslJ-like"/>
</dbReference>
<evidence type="ECO:0000313" key="3">
    <source>
        <dbReference type="EMBL" id="RAJ85585.1"/>
    </source>
</evidence>
<keyword evidence="4" id="KW-1185">Reference proteome</keyword>
<dbReference type="EMBL" id="QLMA01000002">
    <property type="protein sequence ID" value="RAJ85585.1"/>
    <property type="molecule type" value="Genomic_DNA"/>
</dbReference>
<feature type="domain" description="DUF4377" evidence="2">
    <location>
        <begin position="29"/>
        <end position="103"/>
    </location>
</feature>
<keyword evidence="3" id="KW-0346">Stress response</keyword>
<evidence type="ECO:0000259" key="1">
    <source>
        <dbReference type="Pfam" id="PF03724"/>
    </source>
</evidence>
<dbReference type="InterPro" id="IPR025485">
    <property type="entry name" value="DUF4377"/>
</dbReference>
<dbReference type="Proteomes" id="UP000249819">
    <property type="component" value="Unassembled WGS sequence"/>
</dbReference>